<evidence type="ECO:0000313" key="1">
    <source>
        <dbReference type="EMBL" id="ADM27734.1"/>
    </source>
</evidence>
<dbReference type="EMBL" id="CP002098">
    <property type="protein sequence ID" value="ADM27734.1"/>
    <property type="molecule type" value="Genomic_DNA"/>
</dbReference>
<keyword evidence="2" id="KW-1185">Reference proteome</keyword>
<dbReference type="BioCyc" id="IAGG583356:GHAH-901-MONOMER"/>
<protein>
    <submittedName>
        <fullName evidence="1">Uncharacterized protein</fullName>
    </submittedName>
</protein>
<dbReference type="STRING" id="583356.Igag_0918"/>
<dbReference type="HOGENOM" id="CLU_684451_0_0_2"/>
<gene>
    <name evidence="1" type="ordered locus">Igag_0918</name>
</gene>
<accession>E0STW8</accession>
<dbReference type="AlphaFoldDB" id="E0STW8"/>
<organism evidence="1 2">
    <name type="scientific">Ignisphaera aggregans (strain DSM 17230 / JCM 13409 / AQ1.S1)</name>
    <dbReference type="NCBI Taxonomy" id="583356"/>
    <lineage>
        <taxon>Archaea</taxon>
        <taxon>Thermoproteota</taxon>
        <taxon>Thermoprotei</taxon>
        <taxon>Desulfurococcales</taxon>
        <taxon>Desulfurococcaceae</taxon>
        <taxon>Ignisphaera</taxon>
    </lineage>
</organism>
<dbReference type="KEGG" id="iag:Igag_0918"/>
<sequence length="402" mass="44713">MGGLKLIPIYTHYVTPTYSKYNLLGMLHVASRFRTAIIRRVRVHGYTYTVELLTDKSERELAQDLAETVQRERREIVRAEGKRYRAMDGFGFVCQSSGTDPYFNAPAVCRYIEYLTGKETSLSTVSKSGKGRKSTQASESEVFSSIFAERIHDKRSSTGKSPSLILAPELGKYATSGIPYEGGLYPDVGDSGGASACLLFALIGWACCSFKWEIAEERRSHHVFAYVAPKDYLGHAEAKALYWIGRRLAYVTSLFVSYAGREASEVKEKLSTLGILAMLSPVIRDVAESADILSKLELNIYTHSFEGGRHSIRIAGAFGLDRVDVRLLPSRLVGAMLAYVNHLPKLVFEVPSFLNTLGEYLVSGNDVLYIEALRELASVLSDRETSEDTKWMARVLLQNAGR</sequence>
<name>E0STW8_IGNAA</name>
<proteinExistence type="predicted"/>
<dbReference type="Proteomes" id="UP000001304">
    <property type="component" value="Chromosome"/>
</dbReference>
<evidence type="ECO:0000313" key="2">
    <source>
        <dbReference type="Proteomes" id="UP000001304"/>
    </source>
</evidence>
<reference evidence="1 2" key="1">
    <citation type="journal article" date="2010" name="Stand. Genomic Sci.">
        <title>Complete genome sequence of Ignisphaera aggregans type strain (AQ1.S1).</title>
        <authorList>
            <person name="Goker M."/>
            <person name="Held B."/>
            <person name="Lapidus A."/>
            <person name="Nolan M."/>
            <person name="Spring S."/>
            <person name="Yasawong M."/>
            <person name="Lucas S."/>
            <person name="Glavina Del Rio T."/>
            <person name="Tice H."/>
            <person name="Cheng J.F."/>
            <person name="Goodwin L."/>
            <person name="Tapia R."/>
            <person name="Pitluck S."/>
            <person name="Liolios K."/>
            <person name="Ivanova N."/>
            <person name="Mavromatis K."/>
            <person name="Mikhailova N."/>
            <person name="Pati A."/>
            <person name="Chen A."/>
            <person name="Palaniappan K."/>
            <person name="Brambilla E."/>
            <person name="Land M."/>
            <person name="Hauser L."/>
            <person name="Chang Y.J."/>
            <person name="Jeffries C.D."/>
            <person name="Brettin T."/>
            <person name="Detter J.C."/>
            <person name="Han C."/>
            <person name="Rohde M."/>
            <person name="Sikorski J."/>
            <person name="Woyke T."/>
            <person name="Bristow J."/>
            <person name="Eisen J.A."/>
            <person name="Markowitz V."/>
            <person name="Hugenholtz P."/>
            <person name="Kyrpides N.C."/>
            <person name="Klenk H.P."/>
        </authorList>
    </citation>
    <scope>NUCLEOTIDE SEQUENCE [LARGE SCALE GENOMIC DNA]</scope>
    <source>
        <strain evidence="2">DSM 17230 / JCM 13409 / AQ1.S1</strain>
    </source>
</reference>